<evidence type="ECO:0000256" key="10">
    <source>
        <dbReference type="ARBA" id="ARBA00023136"/>
    </source>
</evidence>
<evidence type="ECO:0000256" key="7">
    <source>
        <dbReference type="ARBA" id="ARBA00022618"/>
    </source>
</evidence>
<dbReference type="GO" id="GO:0051301">
    <property type="term" value="P:cell division"/>
    <property type="evidence" value="ECO:0007669"/>
    <property type="project" value="UniProtKB-KW"/>
</dbReference>
<keyword evidence="10 12" id="KW-0472">Membrane</keyword>
<dbReference type="Proteomes" id="UP000266895">
    <property type="component" value="Chromosome"/>
</dbReference>
<evidence type="ECO:0000256" key="8">
    <source>
        <dbReference type="ARBA" id="ARBA00022692"/>
    </source>
</evidence>
<keyword evidence="8 13" id="KW-0812">Transmembrane</keyword>
<organism evidence="16 17">
    <name type="scientific">Actinomyces howellii</name>
    <dbReference type="NCBI Taxonomy" id="52771"/>
    <lineage>
        <taxon>Bacteria</taxon>
        <taxon>Bacillati</taxon>
        <taxon>Actinomycetota</taxon>
        <taxon>Actinomycetes</taxon>
        <taxon>Actinomycetales</taxon>
        <taxon>Actinomycetaceae</taxon>
        <taxon>Actinomyces</taxon>
    </lineage>
</organism>
<dbReference type="EMBL" id="LR134350">
    <property type="protein sequence ID" value="VEG30153.1"/>
    <property type="molecule type" value="Genomic_DNA"/>
</dbReference>
<accession>A0A448HKC6</accession>
<feature type="transmembrane region" description="Helical" evidence="13">
    <location>
        <begin position="21"/>
        <end position="41"/>
    </location>
</feature>
<keyword evidence="7 12" id="KW-0132">Cell division</keyword>
<comment type="similarity">
    <text evidence="3 12">Belongs to the ABC-4 integral membrane protein family. FtsX subfamily.</text>
</comment>
<evidence type="ECO:0000256" key="9">
    <source>
        <dbReference type="ARBA" id="ARBA00022989"/>
    </source>
</evidence>
<comment type="subunit">
    <text evidence="4">Forms a membrane-associated complex with FtsE.</text>
</comment>
<evidence type="ECO:0000256" key="4">
    <source>
        <dbReference type="ARBA" id="ARBA00011160"/>
    </source>
</evidence>
<dbReference type="RefSeq" id="WP_126383780.1">
    <property type="nucleotide sequence ID" value="NZ_LR134350.1"/>
</dbReference>
<evidence type="ECO:0000256" key="3">
    <source>
        <dbReference type="ARBA" id="ARBA00007379"/>
    </source>
</evidence>
<protein>
    <recommendedName>
        <fullName evidence="5 12">Cell division protein FtsX</fullName>
    </recommendedName>
</protein>
<feature type="domain" description="ABC3 transporter permease C-terminal" evidence="14">
    <location>
        <begin position="185"/>
        <end position="304"/>
    </location>
</feature>
<evidence type="ECO:0000256" key="1">
    <source>
        <dbReference type="ARBA" id="ARBA00003552"/>
    </source>
</evidence>
<dbReference type="Pfam" id="PF18075">
    <property type="entry name" value="FtsX_ECD"/>
    <property type="match status" value="1"/>
</dbReference>
<feature type="transmembrane region" description="Helical" evidence="13">
    <location>
        <begin position="279"/>
        <end position="299"/>
    </location>
</feature>
<dbReference type="OrthoDB" id="9812531at2"/>
<evidence type="ECO:0000259" key="14">
    <source>
        <dbReference type="Pfam" id="PF02687"/>
    </source>
</evidence>
<dbReference type="PANTHER" id="PTHR47755">
    <property type="entry name" value="CELL DIVISION PROTEIN FTSX"/>
    <property type="match status" value="1"/>
</dbReference>
<dbReference type="KEGG" id="ahw:NCTC11636_02635"/>
<feature type="transmembrane region" description="Helical" evidence="13">
    <location>
        <begin position="180"/>
        <end position="203"/>
    </location>
</feature>
<dbReference type="AlphaFoldDB" id="A0A448HKC6"/>
<dbReference type="NCBIfam" id="NF038346">
    <property type="entry name" value="FtsX_actino"/>
    <property type="match status" value="1"/>
</dbReference>
<evidence type="ECO:0000313" key="16">
    <source>
        <dbReference type="EMBL" id="VEG30153.1"/>
    </source>
</evidence>
<dbReference type="PANTHER" id="PTHR47755:SF1">
    <property type="entry name" value="CELL DIVISION PROTEIN FTSX"/>
    <property type="match status" value="1"/>
</dbReference>
<comment type="subcellular location">
    <subcellularLocation>
        <location evidence="2">Cell membrane</location>
        <topology evidence="2">Multi-pass membrane protein</topology>
    </subcellularLocation>
</comment>
<dbReference type="InterPro" id="IPR047929">
    <property type="entry name" value="FtsX_actino"/>
</dbReference>
<name>A0A448HKC6_9ACTO</name>
<evidence type="ECO:0000256" key="12">
    <source>
        <dbReference type="PIRNR" id="PIRNR003097"/>
    </source>
</evidence>
<dbReference type="InterPro" id="IPR004513">
    <property type="entry name" value="FtsX"/>
</dbReference>
<evidence type="ECO:0000313" key="17">
    <source>
        <dbReference type="Proteomes" id="UP000266895"/>
    </source>
</evidence>
<keyword evidence="9 13" id="KW-1133">Transmembrane helix</keyword>
<gene>
    <name evidence="16" type="primary">ftsX</name>
    <name evidence="16" type="ORF">NCTC11636_02635</name>
</gene>
<reference evidence="16 17" key="1">
    <citation type="submission" date="2018-12" db="EMBL/GenBank/DDBJ databases">
        <authorList>
            <consortium name="Pathogen Informatics"/>
        </authorList>
    </citation>
    <scope>NUCLEOTIDE SEQUENCE [LARGE SCALE GENOMIC DNA]</scope>
    <source>
        <strain evidence="16 17">NCTC11636</strain>
    </source>
</reference>
<keyword evidence="17" id="KW-1185">Reference proteome</keyword>
<dbReference type="Pfam" id="PF02687">
    <property type="entry name" value="FtsX"/>
    <property type="match status" value="1"/>
</dbReference>
<evidence type="ECO:0000256" key="5">
    <source>
        <dbReference type="ARBA" id="ARBA00021907"/>
    </source>
</evidence>
<evidence type="ECO:0000256" key="13">
    <source>
        <dbReference type="SAM" id="Phobius"/>
    </source>
</evidence>
<dbReference type="InterPro" id="IPR040690">
    <property type="entry name" value="FtsX_ECD"/>
</dbReference>
<comment type="function">
    <text evidence="1">Part of the ABC transporter FtsEX involved in cellular division.</text>
</comment>
<dbReference type="PIRSF" id="PIRSF003097">
    <property type="entry name" value="FtsX"/>
    <property type="match status" value="1"/>
</dbReference>
<feature type="domain" description="FtsX extracellular" evidence="15">
    <location>
        <begin position="56"/>
        <end position="161"/>
    </location>
</feature>
<feature type="transmembrane region" description="Helical" evidence="13">
    <location>
        <begin position="223"/>
        <end position="250"/>
    </location>
</feature>
<evidence type="ECO:0000256" key="2">
    <source>
        <dbReference type="ARBA" id="ARBA00004651"/>
    </source>
</evidence>
<proteinExistence type="inferred from homology"/>
<dbReference type="Gene3D" id="3.30.70.3040">
    <property type="match status" value="1"/>
</dbReference>
<keyword evidence="6 12" id="KW-1003">Cell membrane</keyword>
<dbReference type="GO" id="GO:0005886">
    <property type="term" value="C:plasma membrane"/>
    <property type="evidence" value="ECO:0007669"/>
    <property type="project" value="UniProtKB-SubCell"/>
</dbReference>
<keyword evidence="11 12" id="KW-0131">Cell cycle</keyword>
<evidence type="ECO:0000256" key="11">
    <source>
        <dbReference type="ARBA" id="ARBA00023306"/>
    </source>
</evidence>
<evidence type="ECO:0000256" key="6">
    <source>
        <dbReference type="ARBA" id="ARBA00022475"/>
    </source>
</evidence>
<evidence type="ECO:0000259" key="15">
    <source>
        <dbReference type="Pfam" id="PF18075"/>
    </source>
</evidence>
<sequence length="305" mass="32982">MRFRFILSETFKGLSRNLAMTVSVVLVSFVSLLFVGASALLQTQISTMKGDWYDKVEVSVYMCPASSAEAACANGEATQEQIDDVEALINSDVLSSYVKSYTLETKAEAYERFMEAYGDTKIGRNATEEMMPVSFRIKLVDAEEYQVVAEQFTGREGVERVVDQRSTLEPLFLVMNRASWITGGLAAIMAVAAVLLISTTIRLSAMSRSKETGIMRLVGASNLFIQLPFMLEGALAALLGAVAAVGALWAGVHYVVDGWLASSISFTTAFIGTGDVLRLAPWLLLAAIILAAASSAFSLSKYTKV</sequence>
<dbReference type="InterPro" id="IPR003838">
    <property type="entry name" value="ABC3_permease_C"/>
</dbReference>